<organism evidence="3">
    <name type="scientific">Drosophila grimshawi</name>
    <name type="common">Hawaiian fruit fly</name>
    <name type="synonym">Idiomyia grimshawi</name>
    <dbReference type="NCBI Taxonomy" id="7222"/>
    <lineage>
        <taxon>Eukaryota</taxon>
        <taxon>Metazoa</taxon>
        <taxon>Ecdysozoa</taxon>
        <taxon>Arthropoda</taxon>
        <taxon>Hexapoda</taxon>
        <taxon>Insecta</taxon>
        <taxon>Pterygota</taxon>
        <taxon>Neoptera</taxon>
        <taxon>Endopterygota</taxon>
        <taxon>Diptera</taxon>
        <taxon>Brachycera</taxon>
        <taxon>Muscomorpha</taxon>
        <taxon>Ephydroidea</taxon>
        <taxon>Drosophilidae</taxon>
        <taxon>Drosophila</taxon>
        <taxon>Hawaiian Drosophila</taxon>
    </lineage>
</organism>
<dbReference type="KEGG" id="dgr:6558601"/>
<dbReference type="PANTHER" id="PTHR40552">
    <property type="entry name" value="AT05186P-RELATED"/>
    <property type="match status" value="1"/>
</dbReference>
<evidence type="ECO:0000313" key="2">
    <source>
        <dbReference type="EMBL" id="EDV96315.1"/>
    </source>
</evidence>
<proteinExistence type="predicted"/>
<dbReference type="OrthoDB" id="8062037at2759"/>
<dbReference type="PhylomeDB" id="B4IX09"/>
<protein>
    <submittedName>
        <fullName evidence="2">GH16183</fullName>
    </submittedName>
</protein>
<reference evidence="2 3" key="1">
    <citation type="journal article" date="2007" name="Nature">
        <title>Evolution of genes and genomes on the Drosophila phylogeny.</title>
        <authorList>
            <consortium name="Drosophila 12 Genomes Consortium"/>
            <person name="Clark A.G."/>
            <person name="Eisen M.B."/>
            <person name="Smith D.R."/>
            <person name="Bergman C.M."/>
            <person name="Oliver B."/>
            <person name="Markow T.A."/>
            <person name="Kaufman T.C."/>
            <person name="Kellis M."/>
            <person name="Gelbart W."/>
            <person name="Iyer V.N."/>
            <person name="Pollard D.A."/>
            <person name="Sackton T.B."/>
            <person name="Larracuente A.M."/>
            <person name="Singh N.D."/>
            <person name="Abad J.P."/>
            <person name="Abt D.N."/>
            <person name="Adryan B."/>
            <person name="Aguade M."/>
            <person name="Akashi H."/>
            <person name="Anderson W.W."/>
            <person name="Aquadro C.F."/>
            <person name="Ardell D.H."/>
            <person name="Arguello R."/>
            <person name="Artieri C.G."/>
            <person name="Barbash D.A."/>
            <person name="Barker D."/>
            <person name="Barsanti P."/>
            <person name="Batterham P."/>
            <person name="Batzoglou S."/>
            <person name="Begun D."/>
            <person name="Bhutkar A."/>
            <person name="Blanco E."/>
            <person name="Bosak S.A."/>
            <person name="Bradley R.K."/>
            <person name="Brand A.D."/>
            <person name="Brent M.R."/>
            <person name="Brooks A.N."/>
            <person name="Brown R.H."/>
            <person name="Butlin R.K."/>
            <person name="Caggese C."/>
            <person name="Calvi B.R."/>
            <person name="Bernardo de Carvalho A."/>
            <person name="Caspi A."/>
            <person name="Castrezana S."/>
            <person name="Celniker S.E."/>
            <person name="Chang J.L."/>
            <person name="Chapple C."/>
            <person name="Chatterji S."/>
            <person name="Chinwalla A."/>
            <person name="Civetta A."/>
            <person name="Clifton S.W."/>
            <person name="Comeron J.M."/>
            <person name="Costello J.C."/>
            <person name="Coyne J.A."/>
            <person name="Daub J."/>
            <person name="David R.G."/>
            <person name="Delcher A.L."/>
            <person name="Delehaunty K."/>
            <person name="Do C.B."/>
            <person name="Ebling H."/>
            <person name="Edwards K."/>
            <person name="Eickbush T."/>
            <person name="Evans J.D."/>
            <person name="Filipski A."/>
            <person name="Findeiss S."/>
            <person name="Freyhult E."/>
            <person name="Fulton L."/>
            <person name="Fulton R."/>
            <person name="Garcia A.C."/>
            <person name="Gardiner A."/>
            <person name="Garfield D.A."/>
            <person name="Garvin B.E."/>
            <person name="Gibson G."/>
            <person name="Gilbert D."/>
            <person name="Gnerre S."/>
            <person name="Godfrey J."/>
            <person name="Good R."/>
            <person name="Gotea V."/>
            <person name="Gravely B."/>
            <person name="Greenberg A.J."/>
            <person name="Griffiths-Jones S."/>
            <person name="Gross S."/>
            <person name="Guigo R."/>
            <person name="Gustafson E.A."/>
            <person name="Haerty W."/>
            <person name="Hahn M.W."/>
            <person name="Halligan D.L."/>
            <person name="Halpern A.L."/>
            <person name="Halter G.M."/>
            <person name="Han M.V."/>
            <person name="Heger A."/>
            <person name="Hillier L."/>
            <person name="Hinrichs A.S."/>
            <person name="Holmes I."/>
            <person name="Hoskins R.A."/>
            <person name="Hubisz M.J."/>
            <person name="Hultmark D."/>
            <person name="Huntley M.A."/>
            <person name="Jaffe D.B."/>
            <person name="Jagadeeshan S."/>
            <person name="Jeck W.R."/>
            <person name="Johnson J."/>
            <person name="Jones C.D."/>
            <person name="Jordan W.C."/>
            <person name="Karpen G.H."/>
            <person name="Kataoka E."/>
            <person name="Keightley P.D."/>
            <person name="Kheradpour P."/>
            <person name="Kirkness E.F."/>
            <person name="Koerich L.B."/>
            <person name="Kristiansen K."/>
            <person name="Kudrna D."/>
            <person name="Kulathinal R.J."/>
            <person name="Kumar S."/>
            <person name="Kwok R."/>
            <person name="Lander E."/>
            <person name="Langley C.H."/>
            <person name="Lapoint R."/>
            <person name="Lazzaro B.P."/>
            <person name="Lee S.J."/>
            <person name="Levesque L."/>
            <person name="Li R."/>
            <person name="Lin C.F."/>
            <person name="Lin M.F."/>
            <person name="Lindblad-Toh K."/>
            <person name="Llopart A."/>
            <person name="Long M."/>
            <person name="Low L."/>
            <person name="Lozovsky E."/>
            <person name="Lu J."/>
            <person name="Luo M."/>
            <person name="Machado C.A."/>
            <person name="Makalowski W."/>
            <person name="Marzo M."/>
            <person name="Matsuda M."/>
            <person name="Matzkin L."/>
            <person name="McAllister B."/>
            <person name="McBride C.S."/>
            <person name="McKernan B."/>
            <person name="McKernan K."/>
            <person name="Mendez-Lago M."/>
            <person name="Minx P."/>
            <person name="Mollenhauer M.U."/>
            <person name="Montooth K."/>
            <person name="Mount S.M."/>
            <person name="Mu X."/>
            <person name="Myers E."/>
            <person name="Negre B."/>
            <person name="Newfeld S."/>
            <person name="Nielsen R."/>
            <person name="Noor M.A."/>
            <person name="O'Grady P."/>
            <person name="Pachter L."/>
            <person name="Papaceit M."/>
            <person name="Parisi M.J."/>
            <person name="Parisi M."/>
            <person name="Parts L."/>
            <person name="Pedersen J.S."/>
            <person name="Pesole G."/>
            <person name="Phillippy A.M."/>
            <person name="Ponting C.P."/>
            <person name="Pop M."/>
            <person name="Porcelli D."/>
            <person name="Powell J.R."/>
            <person name="Prohaska S."/>
            <person name="Pruitt K."/>
            <person name="Puig M."/>
            <person name="Quesneville H."/>
            <person name="Ram K.R."/>
            <person name="Rand D."/>
            <person name="Rasmussen M.D."/>
            <person name="Reed L.K."/>
            <person name="Reenan R."/>
            <person name="Reily A."/>
            <person name="Remington K.A."/>
            <person name="Rieger T.T."/>
            <person name="Ritchie M.G."/>
            <person name="Robin C."/>
            <person name="Rogers Y.H."/>
            <person name="Rohde C."/>
            <person name="Rozas J."/>
            <person name="Rubenfield M.J."/>
            <person name="Ruiz A."/>
            <person name="Russo S."/>
            <person name="Salzberg S.L."/>
            <person name="Sanchez-Gracia A."/>
            <person name="Saranga D.J."/>
            <person name="Sato H."/>
            <person name="Schaeffer S.W."/>
            <person name="Schatz M.C."/>
            <person name="Schlenke T."/>
            <person name="Schwartz R."/>
            <person name="Segarra C."/>
            <person name="Singh R.S."/>
            <person name="Sirot L."/>
            <person name="Sirota M."/>
            <person name="Sisneros N.B."/>
            <person name="Smith C.D."/>
            <person name="Smith T.F."/>
            <person name="Spieth J."/>
            <person name="Stage D.E."/>
            <person name="Stark A."/>
            <person name="Stephan W."/>
            <person name="Strausberg R.L."/>
            <person name="Strempel S."/>
            <person name="Sturgill D."/>
            <person name="Sutton G."/>
            <person name="Sutton G.G."/>
            <person name="Tao W."/>
            <person name="Teichmann S."/>
            <person name="Tobari Y.N."/>
            <person name="Tomimura Y."/>
            <person name="Tsolas J.M."/>
            <person name="Valente V.L."/>
            <person name="Venter E."/>
            <person name="Venter J.C."/>
            <person name="Vicario S."/>
            <person name="Vieira F.G."/>
            <person name="Vilella A.J."/>
            <person name="Villasante A."/>
            <person name="Walenz B."/>
            <person name="Wang J."/>
            <person name="Wasserman M."/>
            <person name="Watts T."/>
            <person name="Wilson D."/>
            <person name="Wilson R.K."/>
            <person name="Wing R.A."/>
            <person name="Wolfner M.F."/>
            <person name="Wong A."/>
            <person name="Wong G.K."/>
            <person name="Wu C.I."/>
            <person name="Wu G."/>
            <person name="Yamamoto D."/>
            <person name="Yang H.P."/>
            <person name="Yang S.P."/>
            <person name="Yorke J.A."/>
            <person name="Yoshida K."/>
            <person name="Zdobnov E."/>
            <person name="Zhang P."/>
            <person name="Zhang Y."/>
            <person name="Zimin A.V."/>
            <person name="Baldwin J."/>
            <person name="Abdouelleil A."/>
            <person name="Abdulkadir J."/>
            <person name="Abebe A."/>
            <person name="Abera B."/>
            <person name="Abreu J."/>
            <person name="Acer S.C."/>
            <person name="Aftuck L."/>
            <person name="Alexander A."/>
            <person name="An P."/>
            <person name="Anderson E."/>
            <person name="Anderson S."/>
            <person name="Arachi H."/>
            <person name="Azer M."/>
            <person name="Bachantsang P."/>
            <person name="Barry A."/>
            <person name="Bayul T."/>
            <person name="Berlin A."/>
            <person name="Bessette D."/>
            <person name="Bloom T."/>
            <person name="Blye J."/>
            <person name="Boguslavskiy L."/>
            <person name="Bonnet C."/>
            <person name="Boukhgalter B."/>
            <person name="Bourzgui I."/>
            <person name="Brown A."/>
            <person name="Cahill P."/>
            <person name="Channer S."/>
            <person name="Cheshatsang Y."/>
            <person name="Chuda L."/>
            <person name="Citroen M."/>
            <person name="Collymore A."/>
            <person name="Cooke P."/>
            <person name="Costello M."/>
            <person name="D'Aco K."/>
            <person name="Daza R."/>
            <person name="De Haan G."/>
            <person name="DeGray S."/>
            <person name="DeMaso C."/>
            <person name="Dhargay N."/>
            <person name="Dooley K."/>
            <person name="Dooley E."/>
            <person name="Doricent M."/>
            <person name="Dorje P."/>
            <person name="Dorjee K."/>
            <person name="Dupes A."/>
            <person name="Elong R."/>
            <person name="Falk J."/>
            <person name="Farina A."/>
            <person name="Faro S."/>
            <person name="Ferguson D."/>
            <person name="Fisher S."/>
            <person name="Foley C.D."/>
            <person name="Franke A."/>
            <person name="Friedrich D."/>
            <person name="Gadbois L."/>
            <person name="Gearin G."/>
            <person name="Gearin C.R."/>
            <person name="Giannoukos G."/>
            <person name="Goode T."/>
            <person name="Graham J."/>
            <person name="Grandbois E."/>
            <person name="Grewal S."/>
            <person name="Gyaltsen K."/>
            <person name="Hafez N."/>
            <person name="Hagos B."/>
            <person name="Hall J."/>
            <person name="Henson C."/>
            <person name="Hollinger A."/>
            <person name="Honan T."/>
            <person name="Huard M.D."/>
            <person name="Hughes L."/>
            <person name="Hurhula B."/>
            <person name="Husby M.E."/>
            <person name="Kamat A."/>
            <person name="Kanga B."/>
            <person name="Kashin S."/>
            <person name="Khazanovich D."/>
            <person name="Kisner P."/>
            <person name="Lance K."/>
            <person name="Lara M."/>
            <person name="Lee W."/>
            <person name="Lennon N."/>
            <person name="Letendre F."/>
            <person name="LeVine R."/>
            <person name="Lipovsky A."/>
            <person name="Liu X."/>
            <person name="Liu J."/>
            <person name="Liu S."/>
            <person name="Lokyitsang T."/>
            <person name="Lokyitsang Y."/>
            <person name="Lubonja R."/>
            <person name="Lui A."/>
            <person name="MacDonald P."/>
            <person name="Magnisalis V."/>
            <person name="Maru K."/>
            <person name="Matthews C."/>
            <person name="McCusker W."/>
            <person name="McDonough S."/>
            <person name="Mehta T."/>
            <person name="Meldrim J."/>
            <person name="Meneus L."/>
            <person name="Mihai O."/>
            <person name="Mihalev A."/>
            <person name="Mihova T."/>
            <person name="Mittelman R."/>
            <person name="Mlenga V."/>
            <person name="Montmayeur A."/>
            <person name="Mulrain L."/>
            <person name="Navidi A."/>
            <person name="Naylor J."/>
            <person name="Negash T."/>
            <person name="Nguyen T."/>
            <person name="Nguyen N."/>
            <person name="Nicol R."/>
            <person name="Norbu C."/>
            <person name="Norbu N."/>
            <person name="Novod N."/>
            <person name="O'Neill B."/>
            <person name="Osman S."/>
            <person name="Markiewicz E."/>
            <person name="Oyono O.L."/>
            <person name="Patti C."/>
            <person name="Phunkhang P."/>
            <person name="Pierre F."/>
            <person name="Priest M."/>
            <person name="Raghuraman S."/>
            <person name="Rege F."/>
            <person name="Reyes R."/>
            <person name="Rise C."/>
            <person name="Rogov P."/>
            <person name="Ross K."/>
            <person name="Ryan E."/>
            <person name="Settipalli S."/>
            <person name="Shea T."/>
            <person name="Sherpa N."/>
            <person name="Shi L."/>
            <person name="Shih D."/>
            <person name="Sparrow T."/>
            <person name="Spaulding J."/>
            <person name="Stalker J."/>
            <person name="Stange-Thomann N."/>
            <person name="Stavropoulos S."/>
            <person name="Stone C."/>
            <person name="Strader C."/>
            <person name="Tesfaye S."/>
            <person name="Thomson T."/>
            <person name="Thoulutsang Y."/>
            <person name="Thoulutsang D."/>
            <person name="Topham K."/>
            <person name="Topping I."/>
            <person name="Tsamla T."/>
            <person name="Vassiliev H."/>
            <person name="Vo A."/>
            <person name="Wangchuk T."/>
            <person name="Wangdi T."/>
            <person name="Weiand M."/>
            <person name="Wilkinson J."/>
            <person name="Wilson A."/>
            <person name="Yadav S."/>
            <person name="Young G."/>
            <person name="Yu Q."/>
            <person name="Zembek L."/>
            <person name="Zhong D."/>
            <person name="Zimmer A."/>
            <person name="Zwirko Z."/>
            <person name="Jaffe D.B."/>
            <person name="Alvarez P."/>
            <person name="Brockman W."/>
            <person name="Butler J."/>
            <person name="Chin C."/>
            <person name="Gnerre S."/>
            <person name="Grabherr M."/>
            <person name="Kleber M."/>
            <person name="Mauceli E."/>
            <person name="MacCallum I."/>
        </authorList>
    </citation>
    <scope>NUCLEOTIDE SEQUENCE [LARGE SCALE GENOMIC DNA]</scope>
    <source>
        <strain evidence="3">Tucson 15287-2541.00</strain>
    </source>
</reference>
<gene>
    <name evidence="2" type="primary">Dgri\GH16183</name>
    <name evidence="2" type="ORF">Dgri_GH16183</name>
</gene>
<dbReference type="Proteomes" id="UP000001070">
    <property type="component" value="Unassembled WGS sequence"/>
</dbReference>
<dbReference type="AlphaFoldDB" id="B4IX09"/>
<sequence length="601" mass="68968">MANRKRSKGGECCCPPAKPVRCEPTFSRSVGYYERDPCCHEHCRIYGVHDEPYLRPFDPKECARFRRNFIDKSLGFPLGYVLGTVPTKIGVPSVESIRFAGNLKAFATTYFTRRTDWTAALIDQVVAEGQLLFSDSEGMESPNANDYPEIYDDNEQAVTRHFMVNDIEFALELDAPFELYGVPNTMAHLRRIMTAYFKRHREAVFWTPNWYLLIWKDMGVWMVLDLNGRDRDTFKPNQDGGLPVLFAMRSLDNVIYLIKSESNLEKTDKFTLRDILVVRLATPGPNGRSQEREFGPRMSEYDVIASDYGYLKSNLHLTLNSKDALRNRSALPVAVATAIASKVDHPATWDMKTYDKIICYGANMCKNCWEPCTDLNKPMDLDSFPRQIRMGQFVAEVLLTPNVFEGWWKCVPMYKFNDFHLMLDKALDENDYVIFQINNQMYSLWKKGDFLYLMDPYRHHIVGRILEASEDPKSASVRIFGNMDRLLSVFHQVLLESNRSAIFHIHTLRIRNLTECPVGTAPMLLPPDQDMDVVSLNENIRFHENYDKCLEELGEISDFEEDLASDIEPIEEISTSEEPAGEEEGEEAGPAEGGEDDDEDD</sequence>
<feature type="region of interest" description="Disordered" evidence="1">
    <location>
        <begin position="560"/>
        <end position="601"/>
    </location>
</feature>
<keyword evidence="3" id="KW-1185">Reference proteome</keyword>
<evidence type="ECO:0000256" key="1">
    <source>
        <dbReference type="SAM" id="MobiDB-lite"/>
    </source>
</evidence>
<dbReference type="OMA" id="VNMCKNC"/>
<dbReference type="EMBL" id="CH916366">
    <property type="protein sequence ID" value="EDV96315.1"/>
    <property type="molecule type" value="Genomic_DNA"/>
</dbReference>
<accession>B4IX09</accession>
<dbReference type="eggNOG" id="ENOG502RTMS">
    <property type="taxonomic scope" value="Eukaryota"/>
</dbReference>
<evidence type="ECO:0000313" key="3">
    <source>
        <dbReference type="Proteomes" id="UP000001070"/>
    </source>
</evidence>
<dbReference type="HOGENOM" id="CLU_458758_0_0_1"/>
<name>B4IX09_DROGR</name>
<dbReference type="InParanoid" id="B4IX09"/>
<dbReference type="PANTHER" id="PTHR40552:SF6">
    <property type="entry name" value="FI09606P-RELATED"/>
    <property type="match status" value="1"/>
</dbReference>